<feature type="domain" description="GHMP kinase N-terminal" evidence="5">
    <location>
        <begin position="66"/>
        <end position="130"/>
    </location>
</feature>
<dbReference type="AlphaFoldDB" id="A0A4R6LVQ1"/>
<dbReference type="RefSeq" id="WP_133514677.1">
    <property type="nucleotide sequence ID" value="NZ_SNWX01000007.1"/>
</dbReference>
<dbReference type="InterPro" id="IPR014721">
    <property type="entry name" value="Ribsml_uS5_D2-typ_fold_subgr"/>
</dbReference>
<keyword evidence="3 6" id="KW-0418">Kinase</keyword>
<dbReference type="Gene3D" id="3.30.230.10">
    <property type="match status" value="1"/>
</dbReference>
<name>A0A4R6LVQ1_9FIRM</name>
<reference evidence="6 7" key="1">
    <citation type="submission" date="2019-03" db="EMBL/GenBank/DDBJ databases">
        <title>Subsurface microbial communities from deep shales in Ohio and West Virginia, USA.</title>
        <authorList>
            <person name="Wrighton K."/>
        </authorList>
    </citation>
    <scope>NUCLEOTIDE SEQUENCE [LARGE SCALE GENOMIC DNA]</scope>
    <source>
        <strain evidence="6 7">MA284_T2</strain>
    </source>
</reference>
<evidence type="ECO:0000256" key="4">
    <source>
        <dbReference type="ARBA" id="ARBA00022840"/>
    </source>
</evidence>
<comment type="caution">
    <text evidence="6">The sequence shown here is derived from an EMBL/GenBank/DDBJ whole genome shotgun (WGS) entry which is preliminary data.</text>
</comment>
<gene>
    <name evidence="6" type="ORF">DFR79_10773</name>
</gene>
<keyword evidence="1" id="KW-0808">Transferase</keyword>
<proteinExistence type="predicted"/>
<dbReference type="SUPFAM" id="SSF54211">
    <property type="entry name" value="Ribosomal protein S5 domain 2-like"/>
    <property type="match status" value="1"/>
</dbReference>
<evidence type="ECO:0000313" key="7">
    <source>
        <dbReference type="Proteomes" id="UP000295064"/>
    </source>
</evidence>
<dbReference type="GO" id="GO:0016301">
    <property type="term" value="F:kinase activity"/>
    <property type="evidence" value="ECO:0007669"/>
    <property type="project" value="UniProtKB-KW"/>
</dbReference>
<dbReference type="InterPro" id="IPR006204">
    <property type="entry name" value="GHMP_kinase_N_dom"/>
</dbReference>
<sequence>MQQVTVRVPGSCGELLQGSIDDQDFLISCPINLYSQVSVHFTEAEKRVIINKNNFSAESTFKTKFAVKKLLDYYNFKQKSIKINLTSQLITGIGMASSTADISAALAAVMLLLKNKVEFKLLQKICLGLEPTDGVFLDGIRFFDHLEGQQNYFIAGAPELDILLLKEKGTVDSLEFNQSEKLANLNKSKEENTKKSFQLIKKGLIDNNYQLLGRGTTLSSLAHQKILFKENLNKLLKIVKGRRHVYGVNIAHSGTIIGILVAKDFAAEKLLKEIKMETKLEYLQRVKIISGGIERRDQFGTPTWRKINCSSTGKQSKSGSDY</sequence>
<accession>A0A4R6LVQ1</accession>
<dbReference type="Proteomes" id="UP000295064">
    <property type="component" value="Unassembled WGS sequence"/>
</dbReference>
<dbReference type="InterPro" id="IPR012363">
    <property type="entry name" value="PduX"/>
</dbReference>
<evidence type="ECO:0000256" key="2">
    <source>
        <dbReference type="ARBA" id="ARBA00022741"/>
    </source>
</evidence>
<dbReference type="OrthoDB" id="4548147at2"/>
<keyword evidence="4" id="KW-0067">ATP-binding</keyword>
<evidence type="ECO:0000256" key="3">
    <source>
        <dbReference type="ARBA" id="ARBA00022777"/>
    </source>
</evidence>
<dbReference type="PANTHER" id="PTHR43527">
    <property type="entry name" value="4-DIPHOSPHOCYTIDYL-2-C-METHYL-D-ERYTHRITOL KINASE, CHLOROPLASTIC"/>
    <property type="match status" value="1"/>
</dbReference>
<dbReference type="EMBL" id="SNWX01000007">
    <property type="protein sequence ID" value="TDO92165.1"/>
    <property type="molecule type" value="Genomic_DNA"/>
</dbReference>
<evidence type="ECO:0000256" key="1">
    <source>
        <dbReference type="ARBA" id="ARBA00022679"/>
    </source>
</evidence>
<organism evidence="6 7">
    <name type="scientific">Halanaerobium saccharolyticum</name>
    <dbReference type="NCBI Taxonomy" id="43595"/>
    <lineage>
        <taxon>Bacteria</taxon>
        <taxon>Bacillati</taxon>
        <taxon>Bacillota</taxon>
        <taxon>Clostridia</taxon>
        <taxon>Halanaerobiales</taxon>
        <taxon>Halanaerobiaceae</taxon>
        <taxon>Halanaerobium</taxon>
    </lineage>
</organism>
<dbReference type="GO" id="GO:0005524">
    <property type="term" value="F:ATP binding"/>
    <property type="evidence" value="ECO:0007669"/>
    <property type="project" value="UniProtKB-KW"/>
</dbReference>
<dbReference type="PIRSF" id="PIRSF033887">
    <property type="entry name" value="PduX"/>
    <property type="match status" value="1"/>
</dbReference>
<dbReference type="Pfam" id="PF00288">
    <property type="entry name" value="GHMP_kinases_N"/>
    <property type="match status" value="1"/>
</dbReference>
<keyword evidence="2" id="KW-0547">Nucleotide-binding</keyword>
<evidence type="ECO:0000313" key="6">
    <source>
        <dbReference type="EMBL" id="TDO92165.1"/>
    </source>
</evidence>
<dbReference type="PANTHER" id="PTHR43527:SF1">
    <property type="entry name" value="L-THREONINE KINASE"/>
    <property type="match status" value="1"/>
</dbReference>
<protein>
    <submittedName>
        <fullName evidence="6">Threonine kinase</fullName>
    </submittedName>
</protein>
<evidence type="ECO:0000259" key="5">
    <source>
        <dbReference type="Pfam" id="PF00288"/>
    </source>
</evidence>
<dbReference type="InterPro" id="IPR020568">
    <property type="entry name" value="Ribosomal_Su5_D2-typ_SF"/>
</dbReference>